<dbReference type="AlphaFoldDB" id="A0A0E9V7Q9"/>
<evidence type="ECO:0000313" key="1">
    <source>
        <dbReference type="EMBL" id="JAH74159.1"/>
    </source>
</evidence>
<name>A0A0E9V7Q9_ANGAN</name>
<sequence length="32" mass="3710">MNTLPYHSSQSFHSTVNYKYSLQRRCSQSMAG</sequence>
<proteinExistence type="predicted"/>
<organism evidence="1">
    <name type="scientific">Anguilla anguilla</name>
    <name type="common">European freshwater eel</name>
    <name type="synonym">Muraena anguilla</name>
    <dbReference type="NCBI Taxonomy" id="7936"/>
    <lineage>
        <taxon>Eukaryota</taxon>
        <taxon>Metazoa</taxon>
        <taxon>Chordata</taxon>
        <taxon>Craniata</taxon>
        <taxon>Vertebrata</taxon>
        <taxon>Euteleostomi</taxon>
        <taxon>Actinopterygii</taxon>
        <taxon>Neopterygii</taxon>
        <taxon>Teleostei</taxon>
        <taxon>Anguilliformes</taxon>
        <taxon>Anguillidae</taxon>
        <taxon>Anguilla</taxon>
    </lineage>
</organism>
<accession>A0A0E9V7Q9</accession>
<dbReference type="EMBL" id="GBXM01034418">
    <property type="protein sequence ID" value="JAH74159.1"/>
    <property type="molecule type" value="Transcribed_RNA"/>
</dbReference>
<reference evidence="1" key="2">
    <citation type="journal article" date="2015" name="Fish Shellfish Immunol.">
        <title>Early steps in the European eel (Anguilla anguilla)-Vibrio vulnificus interaction in the gills: Role of the RtxA13 toxin.</title>
        <authorList>
            <person name="Callol A."/>
            <person name="Pajuelo D."/>
            <person name="Ebbesson L."/>
            <person name="Teles M."/>
            <person name="MacKenzie S."/>
            <person name="Amaro C."/>
        </authorList>
    </citation>
    <scope>NUCLEOTIDE SEQUENCE</scope>
</reference>
<reference evidence="1" key="1">
    <citation type="submission" date="2014-11" db="EMBL/GenBank/DDBJ databases">
        <authorList>
            <person name="Amaro Gonzalez C."/>
        </authorList>
    </citation>
    <scope>NUCLEOTIDE SEQUENCE</scope>
</reference>
<protein>
    <submittedName>
        <fullName evidence="1">Uncharacterized protein</fullName>
    </submittedName>
</protein>